<feature type="region of interest" description="Disordered" evidence="1">
    <location>
        <begin position="119"/>
        <end position="146"/>
    </location>
</feature>
<organism evidence="2 3">
    <name type="scientific">Pyricularia oryzae (strain 70-15 / ATCC MYA-4617 / FGSC 8958)</name>
    <name type="common">Rice blast fungus</name>
    <name type="synonym">Magnaporthe oryzae</name>
    <dbReference type="NCBI Taxonomy" id="242507"/>
    <lineage>
        <taxon>Eukaryota</taxon>
        <taxon>Fungi</taxon>
        <taxon>Dikarya</taxon>
        <taxon>Ascomycota</taxon>
        <taxon>Pezizomycotina</taxon>
        <taxon>Sordariomycetes</taxon>
        <taxon>Sordariomycetidae</taxon>
        <taxon>Magnaporthales</taxon>
        <taxon>Pyriculariaceae</taxon>
        <taxon>Pyricularia</taxon>
    </lineage>
</organism>
<dbReference type="AlphaFoldDB" id="G4NG42"/>
<dbReference type="InParanoid" id="G4NG42"/>
<reference key="2">
    <citation type="submission" date="2011-05" db="EMBL/GenBank/DDBJ databases">
        <title>The Genome Sequence of Magnaporthe oryzae 70-15.</title>
        <authorList>
            <consortium name="The Broad Institute Genome Sequencing Platform"/>
            <person name="Ma L.-J."/>
            <person name="Dead R."/>
            <person name="Young S.K."/>
            <person name="Zeng Q."/>
            <person name="Gargeya S."/>
            <person name="Fitzgerald M."/>
            <person name="Haas B."/>
            <person name="Abouelleil A."/>
            <person name="Alvarado L."/>
            <person name="Arachchi H.M."/>
            <person name="Berlin A."/>
            <person name="Brown A."/>
            <person name="Chapman S.B."/>
            <person name="Chen Z."/>
            <person name="Dunbar C."/>
            <person name="Freedman E."/>
            <person name="Gearin G."/>
            <person name="Gellesch M."/>
            <person name="Goldberg J."/>
            <person name="Griggs A."/>
            <person name="Gujja S."/>
            <person name="Heiman D."/>
            <person name="Howarth C."/>
            <person name="Larson L."/>
            <person name="Lui A."/>
            <person name="MacDonald P.J.P."/>
            <person name="Mehta T."/>
            <person name="Montmayeur A."/>
            <person name="Murphy C."/>
            <person name="Neiman D."/>
            <person name="Pearson M."/>
            <person name="Priest M."/>
            <person name="Roberts A."/>
            <person name="Saif S."/>
            <person name="Shea T."/>
            <person name="Shenoy N."/>
            <person name="Sisk P."/>
            <person name="Stolte C."/>
            <person name="Sykes S."/>
            <person name="Yandava C."/>
            <person name="Wortman J."/>
            <person name="Nusbaum C."/>
            <person name="Birren B."/>
        </authorList>
    </citation>
    <scope>NUCLEOTIDE SEQUENCE</scope>
    <source>
        <strain>70-15</strain>
    </source>
</reference>
<evidence type="ECO:0000313" key="2">
    <source>
        <dbReference type="EMBL" id="EHA46999.1"/>
    </source>
</evidence>
<dbReference type="RefSeq" id="XP_003719366.1">
    <property type="nucleotide sequence ID" value="XM_003719318.1"/>
</dbReference>
<dbReference type="EMBL" id="CM001236">
    <property type="protein sequence ID" value="EHA46999.1"/>
    <property type="molecule type" value="Genomic_DNA"/>
</dbReference>
<evidence type="ECO:0000313" key="3">
    <source>
        <dbReference type="Proteomes" id="UP000009058"/>
    </source>
</evidence>
<dbReference type="GeneID" id="12985823"/>
<accession>G4NG42</accession>
<dbReference type="HOGENOM" id="CLU_1777860_0_0_1"/>
<gene>
    <name evidence="2" type="ORF">MGG_17602</name>
</gene>
<reference evidence="2 3" key="1">
    <citation type="journal article" date="2005" name="Nature">
        <title>The genome sequence of the rice blast fungus Magnaporthe grisea.</title>
        <authorList>
            <person name="Dean R.A."/>
            <person name="Talbot N.J."/>
            <person name="Ebbole D.J."/>
            <person name="Farman M.L."/>
            <person name="Mitchell T.K."/>
            <person name="Orbach M.J."/>
            <person name="Thon M."/>
            <person name="Kulkarni R."/>
            <person name="Xu J.R."/>
            <person name="Pan H."/>
            <person name="Read N.D."/>
            <person name="Lee Y.H."/>
            <person name="Carbone I."/>
            <person name="Brown D."/>
            <person name="Oh Y.Y."/>
            <person name="Donofrio N."/>
            <person name="Jeong J.S."/>
            <person name="Soanes D.M."/>
            <person name="Djonovic S."/>
            <person name="Kolomiets E."/>
            <person name="Rehmeyer C."/>
            <person name="Li W."/>
            <person name="Harding M."/>
            <person name="Kim S."/>
            <person name="Lebrun M.H."/>
            <person name="Bohnert H."/>
            <person name="Coughlan S."/>
            <person name="Butler J."/>
            <person name="Calvo S."/>
            <person name="Ma L.J."/>
            <person name="Nicol R."/>
            <person name="Purcell S."/>
            <person name="Nusbaum C."/>
            <person name="Galagan J.E."/>
            <person name="Birren B.W."/>
        </authorList>
    </citation>
    <scope>NUCLEOTIDE SEQUENCE [LARGE SCALE GENOMIC DNA]</scope>
    <source>
        <strain evidence="3">70-15 / ATCC MYA-4617 / FGSC 8958</strain>
    </source>
</reference>
<proteinExistence type="predicted"/>
<name>G4NG42_PYRO7</name>
<keyword evidence="3" id="KW-1185">Reference proteome</keyword>
<protein>
    <submittedName>
        <fullName evidence="2">Uncharacterized protein</fullName>
    </submittedName>
</protein>
<dbReference type="VEuPathDB" id="FungiDB:MGG_17602"/>
<sequence length="146" mass="16421">MGLPGIDHPCPMYTSAIGREHQEIRSPRHPARVDGTVRGHWCACRSMHHAFADDAIRCATGLGIRVPCLAPRRNRSIKATADSLHAQLLEPQDVNTNQHRSSSIQCPNCQQTVFPSEDDYTEHHKKKHPEDRVQLAHPLCHSKQTN</sequence>
<dbReference type="Proteomes" id="UP000009058">
    <property type="component" value="Chromosome 6"/>
</dbReference>
<dbReference type="KEGG" id="mgr:MGG_17602"/>
<evidence type="ECO:0000256" key="1">
    <source>
        <dbReference type="SAM" id="MobiDB-lite"/>
    </source>
</evidence>
<dbReference type="SMR" id="G4NG42"/>